<dbReference type="PANTHER" id="PTHR47331">
    <property type="entry name" value="PHD-TYPE DOMAIN-CONTAINING PROTEIN"/>
    <property type="match status" value="1"/>
</dbReference>
<reference evidence="1" key="1">
    <citation type="journal article" date="2014" name="Nat. Genet.">
        <title>Genome and transcriptome of the porcine whipworm Trichuris suis.</title>
        <authorList>
            <person name="Jex A.R."/>
            <person name="Nejsum P."/>
            <person name="Schwarz E.M."/>
            <person name="Hu L."/>
            <person name="Young N.D."/>
            <person name="Hall R.S."/>
            <person name="Korhonen P.K."/>
            <person name="Liao S."/>
            <person name="Thamsborg S."/>
            <person name="Xia J."/>
            <person name="Xu P."/>
            <person name="Wang S."/>
            <person name="Scheerlinck J.P."/>
            <person name="Hofmann A."/>
            <person name="Sternberg P.W."/>
            <person name="Wang J."/>
            <person name="Gasser R.B."/>
        </authorList>
    </citation>
    <scope>NUCLEOTIDE SEQUENCE [LARGE SCALE GENOMIC DNA]</scope>
    <source>
        <strain evidence="1">DCEP-RM93F</strain>
    </source>
</reference>
<gene>
    <name evidence="1" type="ORF">M514_14762</name>
</gene>
<dbReference type="Pfam" id="PF05380">
    <property type="entry name" value="Peptidase_A17"/>
    <property type="match status" value="1"/>
</dbReference>
<accession>A0A085NTR2</accession>
<evidence type="ECO:0000313" key="1">
    <source>
        <dbReference type="EMBL" id="KFD72858.1"/>
    </source>
</evidence>
<protein>
    <recommendedName>
        <fullName evidence="2">Pao retrotransposon peptidase</fullName>
    </recommendedName>
</protein>
<sequence>MVAVARNALRTDFSSCHRRSRGFDLKKWTTNGLQAVAPFSDEKKRNHPNVVMTLGTAWQVKGDMLSLHELRTNQMLPDTKQSLLKCAARIFDPLGLVAPFTVVAKTLLEMLWKEKVDWDSVMPANLKRRWLKRKVDGFFDGPALVLRRPLKTSKSTSTATH</sequence>
<name>A0A085NTR2_9BILA</name>
<dbReference type="Proteomes" id="UP000030758">
    <property type="component" value="Unassembled WGS sequence"/>
</dbReference>
<evidence type="ECO:0008006" key="2">
    <source>
        <dbReference type="Google" id="ProtNLM"/>
    </source>
</evidence>
<dbReference type="InterPro" id="IPR008042">
    <property type="entry name" value="Retrotrans_Pao"/>
</dbReference>
<organism evidence="1">
    <name type="scientific">Trichuris suis</name>
    <name type="common">pig whipworm</name>
    <dbReference type="NCBI Taxonomy" id="68888"/>
    <lineage>
        <taxon>Eukaryota</taxon>
        <taxon>Metazoa</taxon>
        <taxon>Ecdysozoa</taxon>
        <taxon>Nematoda</taxon>
        <taxon>Enoplea</taxon>
        <taxon>Dorylaimia</taxon>
        <taxon>Trichinellida</taxon>
        <taxon>Trichuridae</taxon>
        <taxon>Trichuris</taxon>
    </lineage>
</organism>
<proteinExistence type="predicted"/>
<dbReference type="AlphaFoldDB" id="A0A085NTR2"/>
<dbReference type="EMBL" id="KL367475">
    <property type="protein sequence ID" value="KFD72858.1"/>
    <property type="molecule type" value="Genomic_DNA"/>
</dbReference>